<proteinExistence type="predicted"/>
<accession>A0ABP9MMZ7</accession>
<gene>
    <name evidence="1" type="ORF">GCM10023210_31010</name>
</gene>
<organism evidence="1 2">
    <name type="scientific">Chryseobacterium ginsengisoli</name>
    <dbReference type="NCBI Taxonomy" id="363853"/>
    <lineage>
        <taxon>Bacteria</taxon>
        <taxon>Pseudomonadati</taxon>
        <taxon>Bacteroidota</taxon>
        <taxon>Flavobacteriia</taxon>
        <taxon>Flavobacteriales</taxon>
        <taxon>Weeksellaceae</taxon>
        <taxon>Chryseobacterium group</taxon>
        <taxon>Chryseobacterium</taxon>
    </lineage>
</organism>
<evidence type="ECO:0000313" key="1">
    <source>
        <dbReference type="EMBL" id="GAA5096786.1"/>
    </source>
</evidence>
<sequence length="55" mass="6445">MSTANFNEMFPPTEQELKKMIAGLKARLEDDSYQSEWVKINDELIKCELLLKNLK</sequence>
<dbReference type="Proteomes" id="UP001500353">
    <property type="component" value="Unassembled WGS sequence"/>
</dbReference>
<reference evidence="2" key="1">
    <citation type="journal article" date="2019" name="Int. J. Syst. Evol. Microbiol.">
        <title>The Global Catalogue of Microorganisms (GCM) 10K type strain sequencing project: providing services to taxonomists for standard genome sequencing and annotation.</title>
        <authorList>
            <consortium name="The Broad Institute Genomics Platform"/>
            <consortium name="The Broad Institute Genome Sequencing Center for Infectious Disease"/>
            <person name="Wu L."/>
            <person name="Ma J."/>
        </authorList>
    </citation>
    <scope>NUCLEOTIDE SEQUENCE [LARGE SCALE GENOMIC DNA]</scope>
    <source>
        <strain evidence="2">JCM 18019</strain>
    </source>
</reference>
<dbReference type="EMBL" id="BAABHX010000005">
    <property type="protein sequence ID" value="GAA5096786.1"/>
    <property type="molecule type" value="Genomic_DNA"/>
</dbReference>
<dbReference type="RefSeq" id="WP_345205995.1">
    <property type="nucleotide sequence ID" value="NZ_BAABHX010000005.1"/>
</dbReference>
<protein>
    <submittedName>
        <fullName evidence="1">Uncharacterized protein</fullName>
    </submittedName>
</protein>
<keyword evidence="2" id="KW-1185">Reference proteome</keyword>
<name>A0ABP9MMZ7_9FLAO</name>
<comment type="caution">
    <text evidence="1">The sequence shown here is derived from an EMBL/GenBank/DDBJ whole genome shotgun (WGS) entry which is preliminary data.</text>
</comment>
<evidence type="ECO:0000313" key="2">
    <source>
        <dbReference type="Proteomes" id="UP001500353"/>
    </source>
</evidence>